<feature type="compositionally biased region" description="Basic and acidic residues" evidence="1">
    <location>
        <begin position="683"/>
        <end position="695"/>
    </location>
</feature>
<dbReference type="PANTHER" id="PTHR15245">
    <property type="entry name" value="SYMPLEKIN-RELATED"/>
    <property type="match status" value="1"/>
</dbReference>
<feature type="compositionally biased region" description="Basic and acidic residues" evidence="1">
    <location>
        <begin position="643"/>
        <end position="654"/>
    </location>
</feature>
<feature type="region of interest" description="Disordered" evidence="1">
    <location>
        <begin position="575"/>
        <end position="695"/>
    </location>
</feature>
<dbReference type="WBParaSite" id="SSLN_0000987101-mRNA-1">
    <property type="protein sequence ID" value="SSLN_0000987101-mRNA-1"/>
    <property type="gene ID" value="SSLN_0000987101"/>
</dbReference>
<dbReference type="InterPro" id="IPR021850">
    <property type="entry name" value="Symplekin/Pta1"/>
</dbReference>
<accession>A0A183SZ61</accession>
<reference evidence="3" key="1">
    <citation type="submission" date="2016-06" db="UniProtKB">
        <authorList>
            <consortium name="WormBaseParasite"/>
        </authorList>
    </citation>
    <scope>IDENTIFICATION</scope>
</reference>
<feature type="domain" description="Symplekin C-terminal" evidence="2">
    <location>
        <begin position="179"/>
        <end position="417"/>
    </location>
</feature>
<evidence type="ECO:0000259" key="2">
    <source>
        <dbReference type="Pfam" id="PF12295"/>
    </source>
</evidence>
<dbReference type="PANTHER" id="PTHR15245:SF20">
    <property type="entry name" value="SYMPLEKIN"/>
    <property type="match status" value="1"/>
</dbReference>
<feature type="compositionally biased region" description="Polar residues" evidence="1">
    <location>
        <begin position="528"/>
        <end position="541"/>
    </location>
</feature>
<dbReference type="AlphaFoldDB" id="A0A183SZ61"/>
<sequence length="695" mass="75591">LKKLLLPAPAPELFPFTVGAVMPTEWTDESCQTCAHLLLGLMPRNPRRLLLTLAEVYVEASVTAKRTLLRMMDASVFEIGLHSPDLLTLVDECPMGAESLVTRMLSILTDPRTVFSRLQQQQQQLTSSPAPAGTAAVITPGSTTVTTAVAVACQNVIPIMPPPALVDRVRRLYATRVHDVRCLIPVLVGLTKQEVIAALPKLVQLNEKRGGGYKGIRSWQRIGAKRIRTLITVGHDAIADSPSVATIPAPNPRLGLENVAPTDTVLGPLTPEELLVAIHLLEFAKDPGAPPSSTASSETVSPAKPLVDIRIILRACLYCFSERRLFTQERLSAAIGQLLDQPVLPTLFLRTVMQALALYPRLAGYVINVLFRLIRKQVWKSAALWDGFIRCCIKTRPQSYQVLLQLPPQQLQSVFTKEPHLRAQVRRYVENFSSAQRMHISRAVVEVLEREPSPVGIGSKPTTKATAAGEQITTTAASEVLPRTASDDPVSTASTLEGENRTRDEDKEVVGKPERKVEQKTGSRELEPSQSPIRSSGSVTPTRDEEPVHESVAVIEAKRLSQLTSDANFQLSFESSFTDEGSLSPPRIVSRTTYAAVSRAPDVAATDTSDRGDAAIADSDGGTADHCEESYSPPPLPNNPRRISHDVAAARDAQDSGSNSATETTDLTSQQQSRPAGRTSTKRQVDDDKLEADKV</sequence>
<feature type="compositionally biased region" description="Polar residues" evidence="1">
    <location>
        <begin position="655"/>
        <end position="674"/>
    </location>
</feature>
<feature type="compositionally biased region" description="Basic and acidic residues" evidence="1">
    <location>
        <begin position="498"/>
        <end position="527"/>
    </location>
</feature>
<dbReference type="GO" id="GO:0005847">
    <property type="term" value="C:mRNA cleavage and polyadenylation specificity factor complex"/>
    <property type="evidence" value="ECO:0007669"/>
    <property type="project" value="TreeGrafter"/>
</dbReference>
<evidence type="ECO:0000313" key="3">
    <source>
        <dbReference type="WBParaSite" id="SSLN_0000987101-mRNA-1"/>
    </source>
</evidence>
<dbReference type="Pfam" id="PF12295">
    <property type="entry name" value="Symplekin_C"/>
    <property type="match status" value="1"/>
</dbReference>
<proteinExistence type="predicted"/>
<name>A0A183SZ61_SCHSO</name>
<feature type="region of interest" description="Disordered" evidence="1">
    <location>
        <begin position="451"/>
        <end position="549"/>
    </location>
</feature>
<organism evidence="3">
    <name type="scientific">Schistocephalus solidus</name>
    <name type="common">Tapeworm</name>
    <dbReference type="NCBI Taxonomy" id="70667"/>
    <lineage>
        <taxon>Eukaryota</taxon>
        <taxon>Metazoa</taxon>
        <taxon>Spiralia</taxon>
        <taxon>Lophotrochozoa</taxon>
        <taxon>Platyhelminthes</taxon>
        <taxon>Cestoda</taxon>
        <taxon>Eucestoda</taxon>
        <taxon>Diphyllobothriidea</taxon>
        <taxon>Diphyllobothriidae</taxon>
        <taxon>Schistocephalus</taxon>
    </lineage>
</organism>
<protein>
    <submittedName>
        <fullName evidence="3">Symplekin_C domain-containing protein</fullName>
    </submittedName>
</protein>
<feature type="compositionally biased region" description="Polar residues" evidence="1">
    <location>
        <begin position="460"/>
        <end position="477"/>
    </location>
</feature>
<dbReference type="InterPro" id="IPR022075">
    <property type="entry name" value="Symplekin_C"/>
</dbReference>
<evidence type="ECO:0000256" key="1">
    <source>
        <dbReference type="SAM" id="MobiDB-lite"/>
    </source>
</evidence>